<gene>
    <name evidence="2" type="ORF">glysoja_040734</name>
</gene>
<dbReference type="Proteomes" id="UP000053555">
    <property type="component" value="Unassembled WGS sequence"/>
</dbReference>
<feature type="non-terminal residue" evidence="2">
    <location>
        <position position="1"/>
    </location>
</feature>
<dbReference type="PROSITE" id="PS50404">
    <property type="entry name" value="GST_NTER"/>
    <property type="match status" value="1"/>
</dbReference>
<organism evidence="2">
    <name type="scientific">Glycine soja</name>
    <name type="common">Wild soybean</name>
    <dbReference type="NCBI Taxonomy" id="3848"/>
    <lineage>
        <taxon>Eukaryota</taxon>
        <taxon>Viridiplantae</taxon>
        <taxon>Streptophyta</taxon>
        <taxon>Embryophyta</taxon>
        <taxon>Tracheophyta</taxon>
        <taxon>Spermatophyta</taxon>
        <taxon>Magnoliopsida</taxon>
        <taxon>eudicotyledons</taxon>
        <taxon>Gunneridae</taxon>
        <taxon>Pentapetalae</taxon>
        <taxon>rosids</taxon>
        <taxon>fabids</taxon>
        <taxon>Fabales</taxon>
        <taxon>Fabaceae</taxon>
        <taxon>Papilionoideae</taxon>
        <taxon>50 kb inversion clade</taxon>
        <taxon>NPAAA clade</taxon>
        <taxon>indigoferoid/millettioid clade</taxon>
        <taxon>Phaseoleae</taxon>
        <taxon>Glycine</taxon>
        <taxon>Glycine subgen. Soja</taxon>
    </lineage>
</organism>
<dbReference type="InterPro" id="IPR036249">
    <property type="entry name" value="Thioredoxin-like_sf"/>
</dbReference>
<dbReference type="EMBL" id="KN656172">
    <property type="protein sequence ID" value="KHN23632.1"/>
    <property type="molecule type" value="Genomic_DNA"/>
</dbReference>
<sequence>ETVFVLHKHAFRVRFALNLKGLPYDYLEITSFSDLDQFDFLFYLCSKFLKLNPIGFVPVLVDGDSVIVDSLAIIMYLEDKYLDPPQLPHDIHQRAINFQKYIGGKVGADEKLPWTQSVIGKGFMGEFKLNY</sequence>
<dbReference type="SUPFAM" id="SSF52833">
    <property type="entry name" value="Thioredoxin-like"/>
    <property type="match status" value="1"/>
</dbReference>
<keyword evidence="2" id="KW-0413">Isomerase</keyword>
<evidence type="ECO:0000259" key="1">
    <source>
        <dbReference type="PROSITE" id="PS50404"/>
    </source>
</evidence>
<reference evidence="2" key="1">
    <citation type="submission" date="2014-07" db="EMBL/GenBank/DDBJ databases">
        <title>Identification of a novel salt tolerance gene in wild soybean by whole-genome sequencing.</title>
        <authorList>
            <person name="Lam H.-M."/>
            <person name="Qi X."/>
            <person name="Li M.-W."/>
            <person name="Liu X."/>
            <person name="Xie M."/>
            <person name="Ni M."/>
            <person name="Xu X."/>
        </authorList>
    </citation>
    <scope>NUCLEOTIDE SEQUENCE [LARGE SCALE GENOMIC DNA]</scope>
    <source>
        <tissue evidence="2">Root</tissue>
    </source>
</reference>
<dbReference type="EC" id="5.2.1.2" evidence="2"/>
<dbReference type="GO" id="GO:0006749">
    <property type="term" value="P:glutathione metabolic process"/>
    <property type="evidence" value="ECO:0007669"/>
    <property type="project" value="TreeGrafter"/>
</dbReference>
<name>A0A0B2QVG9_GLYSO</name>
<dbReference type="AlphaFoldDB" id="A0A0B2QVG9"/>
<feature type="domain" description="GST N-terminal" evidence="1">
    <location>
        <begin position="1"/>
        <end position="85"/>
    </location>
</feature>
<evidence type="ECO:0000313" key="2">
    <source>
        <dbReference type="EMBL" id="KHN23632.1"/>
    </source>
</evidence>
<keyword evidence="2" id="KW-0808">Transferase</keyword>
<dbReference type="PANTHER" id="PTHR42673">
    <property type="entry name" value="MALEYLACETOACETATE ISOMERASE"/>
    <property type="match status" value="1"/>
</dbReference>
<dbReference type="GO" id="GO:0006559">
    <property type="term" value="P:L-phenylalanine catabolic process"/>
    <property type="evidence" value="ECO:0007669"/>
    <property type="project" value="TreeGrafter"/>
</dbReference>
<proteinExistence type="predicted"/>
<dbReference type="Gene3D" id="3.40.30.10">
    <property type="entry name" value="Glutaredoxin"/>
    <property type="match status" value="1"/>
</dbReference>
<dbReference type="Pfam" id="PF13409">
    <property type="entry name" value="GST_N_2"/>
    <property type="match status" value="1"/>
</dbReference>
<dbReference type="GO" id="GO:0004364">
    <property type="term" value="F:glutathione transferase activity"/>
    <property type="evidence" value="ECO:0007669"/>
    <property type="project" value="TreeGrafter"/>
</dbReference>
<dbReference type="GO" id="GO:0016034">
    <property type="term" value="F:maleylacetoacetate isomerase activity"/>
    <property type="evidence" value="ECO:0007669"/>
    <property type="project" value="UniProtKB-EC"/>
</dbReference>
<accession>A0A0B2QVG9</accession>
<protein>
    <submittedName>
        <fullName evidence="2">Glutathione S-transferase zeta class</fullName>
        <ecNumber evidence="2">5.2.1.2</ecNumber>
    </submittedName>
</protein>
<dbReference type="PANTHER" id="PTHR42673:SF4">
    <property type="entry name" value="MALEYLACETOACETATE ISOMERASE"/>
    <property type="match status" value="1"/>
</dbReference>
<dbReference type="InterPro" id="IPR004045">
    <property type="entry name" value="Glutathione_S-Trfase_N"/>
</dbReference>